<accession>A0A6F8SZZ6</accession>
<proteinExistence type="predicted"/>
<dbReference type="PRINTS" id="PR00032">
    <property type="entry name" value="HTHARAC"/>
</dbReference>
<dbReference type="PROSITE" id="PS00041">
    <property type="entry name" value="HTH_ARAC_FAMILY_1"/>
    <property type="match status" value="1"/>
</dbReference>
<dbReference type="PANTHER" id="PTHR46796">
    <property type="entry name" value="HTH-TYPE TRANSCRIPTIONAL ACTIVATOR RHAS-RELATED"/>
    <property type="match status" value="1"/>
</dbReference>
<dbReference type="PROSITE" id="PS01124">
    <property type="entry name" value="HTH_ARAC_FAMILY_2"/>
    <property type="match status" value="1"/>
</dbReference>
<evidence type="ECO:0000256" key="3">
    <source>
        <dbReference type="ARBA" id="ARBA00023163"/>
    </source>
</evidence>
<dbReference type="Proteomes" id="UP000503197">
    <property type="component" value="Chromosome"/>
</dbReference>
<gene>
    <name evidence="5" type="ORF">HMSLTHF_30970</name>
</gene>
<evidence type="ECO:0000256" key="2">
    <source>
        <dbReference type="ARBA" id="ARBA00023125"/>
    </source>
</evidence>
<dbReference type="InterPro" id="IPR018060">
    <property type="entry name" value="HTH_AraC"/>
</dbReference>
<dbReference type="PANTHER" id="PTHR46796:SF6">
    <property type="entry name" value="ARAC SUBFAMILY"/>
    <property type="match status" value="1"/>
</dbReference>
<reference evidence="5 6" key="1">
    <citation type="submission" date="2020-02" db="EMBL/GenBank/DDBJ databases">
        <title>Complete Genome Sequence of Halomonas meridiana strain BAA-801, Isolated from Deep Sea Thermal Vent.</title>
        <authorList>
            <person name="Takahashi Y."/>
            <person name="Takahashi H."/>
            <person name="Galipon J."/>
            <person name="Arakawa K."/>
        </authorList>
    </citation>
    <scope>NUCLEOTIDE SEQUENCE [LARGE SCALE GENOMIC DNA]</scope>
    <source>
        <strain evidence="5 6">Slthf1</strain>
    </source>
</reference>
<evidence type="ECO:0000259" key="4">
    <source>
        <dbReference type="PROSITE" id="PS01124"/>
    </source>
</evidence>
<keyword evidence="2" id="KW-0238">DNA-binding</keyword>
<dbReference type="Pfam" id="PF12833">
    <property type="entry name" value="HTH_18"/>
    <property type="match status" value="1"/>
</dbReference>
<evidence type="ECO:0000256" key="1">
    <source>
        <dbReference type="ARBA" id="ARBA00023015"/>
    </source>
</evidence>
<protein>
    <submittedName>
        <fullName evidence="5">AraC family transcriptional regulator</fullName>
    </submittedName>
</protein>
<dbReference type="InterPro" id="IPR009057">
    <property type="entry name" value="Homeodomain-like_sf"/>
</dbReference>
<name>A0A6F8SZZ6_9GAMM</name>
<dbReference type="GO" id="GO:0043565">
    <property type="term" value="F:sequence-specific DNA binding"/>
    <property type="evidence" value="ECO:0007669"/>
    <property type="project" value="InterPro"/>
</dbReference>
<dbReference type="RefSeq" id="WP_137093948.1">
    <property type="nucleotide sequence ID" value="NZ_AP022821.1"/>
</dbReference>
<dbReference type="InterPro" id="IPR018062">
    <property type="entry name" value="HTH_AraC-typ_CS"/>
</dbReference>
<evidence type="ECO:0000313" key="6">
    <source>
        <dbReference type="Proteomes" id="UP000503197"/>
    </source>
</evidence>
<feature type="domain" description="HTH araC/xylS-type" evidence="4">
    <location>
        <begin position="209"/>
        <end position="307"/>
    </location>
</feature>
<dbReference type="InterPro" id="IPR020449">
    <property type="entry name" value="Tscrpt_reg_AraC-type_HTH"/>
</dbReference>
<dbReference type="EMBL" id="AP022821">
    <property type="protein sequence ID" value="BCA93322.1"/>
    <property type="molecule type" value="Genomic_DNA"/>
</dbReference>
<sequence length="310" mass="34749">MKEHFSTENYEPRHCFEAWRDAVCSRLINAKAQRTQATAFSGSFTYSTLAEVDIAWHTSHTGLIWQRTPQCIRQHPANDYYIGLLRSGHGLLAQHEHRSQLNTGDLVIYDAATPFSFAMEQAELNIIRLPRHAFDKSTPGISAMAGARLDPKRPGINTLKQMMTEAFHYNSDTESDGHTAQFANTLLDLVAAAINLQKSEHTHQPDLYARMVAWLKQHMYHPITVAELANAHHVSPRTVSRLFAAQGTTPMNTLWQLRLTASRKALLEGRARSITEVAIDHGFKDVSHFSQAFRKAFGCSPTSVTKKTAA</sequence>
<dbReference type="Gene3D" id="1.10.10.60">
    <property type="entry name" value="Homeodomain-like"/>
    <property type="match status" value="1"/>
</dbReference>
<dbReference type="InterPro" id="IPR050204">
    <property type="entry name" value="AraC_XylS_family_regulators"/>
</dbReference>
<dbReference type="AlphaFoldDB" id="A0A6F8SZZ6"/>
<keyword evidence="1" id="KW-0805">Transcription regulation</keyword>
<dbReference type="GO" id="GO:0003700">
    <property type="term" value="F:DNA-binding transcription factor activity"/>
    <property type="evidence" value="ECO:0007669"/>
    <property type="project" value="InterPro"/>
</dbReference>
<evidence type="ECO:0000313" key="5">
    <source>
        <dbReference type="EMBL" id="BCA93322.1"/>
    </source>
</evidence>
<dbReference type="Pfam" id="PF14525">
    <property type="entry name" value="AraC_binding_2"/>
    <property type="match status" value="1"/>
</dbReference>
<keyword evidence="3" id="KW-0804">Transcription</keyword>
<dbReference type="SUPFAM" id="SSF46689">
    <property type="entry name" value="Homeodomain-like"/>
    <property type="match status" value="1"/>
</dbReference>
<dbReference type="InterPro" id="IPR035418">
    <property type="entry name" value="AraC-bd_2"/>
</dbReference>
<dbReference type="SMART" id="SM00342">
    <property type="entry name" value="HTH_ARAC"/>
    <property type="match status" value="1"/>
</dbReference>
<organism evidence="5 6">
    <name type="scientific">Vreelandella aquamarina</name>
    <dbReference type="NCBI Taxonomy" id="77097"/>
    <lineage>
        <taxon>Bacteria</taxon>
        <taxon>Pseudomonadati</taxon>
        <taxon>Pseudomonadota</taxon>
        <taxon>Gammaproteobacteria</taxon>
        <taxon>Oceanospirillales</taxon>
        <taxon>Halomonadaceae</taxon>
        <taxon>Vreelandella</taxon>
    </lineage>
</organism>